<evidence type="ECO:0000259" key="2">
    <source>
        <dbReference type="Pfam" id="PF01266"/>
    </source>
</evidence>
<reference evidence="3 4" key="1">
    <citation type="journal article" date="2010" name="Plant Cell">
        <title>The Chlorella variabilis NC64A genome reveals adaptation to photosymbiosis, coevolution with viruses, and cryptic sex.</title>
        <authorList>
            <person name="Blanc G."/>
            <person name="Duncan G."/>
            <person name="Agarkova I."/>
            <person name="Borodovsky M."/>
            <person name="Gurnon J."/>
            <person name="Kuo A."/>
            <person name="Lindquist E."/>
            <person name="Lucas S."/>
            <person name="Pangilinan J."/>
            <person name="Polle J."/>
            <person name="Salamov A."/>
            <person name="Terry A."/>
            <person name="Yamada T."/>
            <person name="Dunigan D.D."/>
            <person name="Grigoriev I.V."/>
            <person name="Claverie J.M."/>
            <person name="Van Etten J.L."/>
        </authorList>
    </citation>
    <scope>NUCLEOTIDE SEQUENCE [LARGE SCALE GENOMIC DNA]</scope>
    <source>
        <strain evidence="3 4">NC64A</strain>
    </source>
</reference>
<dbReference type="PANTHER" id="PTHR13847">
    <property type="entry name" value="SARCOSINE DEHYDROGENASE-RELATED"/>
    <property type="match status" value="1"/>
</dbReference>
<keyword evidence="4" id="KW-1185">Reference proteome</keyword>
<keyword evidence="1" id="KW-0812">Transmembrane</keyword>
<dbReference type="OMA" id="DDTVYAC"/>
<dbReference type="RefSeq" id="XP_005850975.1">
    <property type="nucleotide sequence ID" value="XM_005850913.1"/>
</dbReference>
<dbReference type="STRING" id="554065.E1Z655"/>
<dbReference type="Pfam" id="PF01266">
    <property type="entry name" value="DAO"/>
    <property type="match status" value="1"/>
</dbReference>
<dbReference type="GO" id="GO:0005737">
    <property type="term" value="C:cytoplasm"/>
    <property type="evidence" value="ECO:0007669"/>
    <property type="project" value="TreeGrafter"/>
</dbReference>
<dbReference type="Gene3D" id="3.30.9.10">
    <property type="entry name" value="D-Amino Acid Oxidase, subunit A, domain 2"/>
    <property type="match status" value="1"/>
</dbReference>
<dbReference type="eggNOG" id="KOG2852">
    <property type="taxonomic scope" value="Eukaryota"/>
</dbReference>
<dbReference type="EMBL" id="GL433837">
    <property type="protein sequence ID" value="EFN58873.1"/>
    <property type="molecule type" value="Genomic_DNA"/>
</dbReference>
<keyword evidence="1" id="KW-0472">Membrane</keyword>
<evidence type="ECO:0000313" key="4">
    <source>
        <dbReference type="Proteomes" id="UP000008141"/>
    </source>
</evidence>
<dbReference type="FunCoup" id="E1Z655">
    <property type="interactions" value="705"/>
</dbReference>
<gene>
    <name evidence="3" type="ORF">CHLNCDRAFT_140762</name>
</gene>
<proteinExistence type="predicted"/>
<keyword evidence="1" id="KW-1133">Transmembrane helix</keyword>
<dbReference type="OrthoDB" id="498204at2759"/>
<dbReference type="SUPFAM" id="SSF51905">
    <property type="entry name" value="FAD/NAD(P)-binding domain"/>
    <property type="match status" value="1"/>
</dbReference>
<feature type="domain" description="FAD dependent oxidoreductase" evidence="2">
    <location>
        <begin position="7"/>
        <end position="362"/>
    </location>
</feature>
<evidence type="ECO:0000313" key="3">
    <source>
        <dbReference type="EMBL" id="EFN58873.1"/>
    </source>
</evidence>
<feature type="transmembrane region" description="Helical" evidence="1">
    <location>
        <begin position="6"/>
        <end position="24"/>
    </location>
</feature>
<dbReference type="KEGG" id="cvr:CHLNCDRAFT_140762"/>
<dbReference type="InterPro" id="IPR036188">
    <property type="entry name" value="FAD/NAD-bd_sf"/>
</dbReference>
<dbReference type="AlphaFoldDB" id="E1Z655"/>
<dbReference type="InterPro" id="IPR006076">
    <property type="entry name" value="FAD-dep_OxRdtase"/>
</dbReference>
<dbReference type="GeneID" id="17357948"/>
<protein>
    <recommendedName>
        <fullName evidence="2">FAD dependent oxidoreductase domain-containing protein</fullName>
    </recommendedName>
</protein>
<dbReference type="PANTHER" id="PTHR13847:SF150">
    <property type="entry name" value="OXIDOREDUCTASE TDA3-RELATED"/>
    <property type="match status" value="1"/>
</dbReference>
<sequence length="389" mass="39846">MAAPQLVVVCGGGVIGSAVAYYLAVKHGTKPIVVEAVAPACSASGKAGGFLALDWCDSSPVGPLARRSFALHAQLAAELGCDTGYRRVRTHSISVKQGQAGSNVGGAGAGAAADAAKRLPGLPGWVARDNIGQASVIGTEEDTAQVHPELLTKALLRRMEEGGGSLQIAAVTGVVAEGGRVTAVKVRDSGSGEERELQADAVVFAMGAWSSQLREWLPQLPDISGLKVHSIVVADPQQHTTADCLFLAYRGSDGKSLEPEVYPRPGGQVYICGVSEDNVPVPATAADVHPRPDAIARLQGVAASELGSAEVLKEQACYLPCSDDGLPVIGRVPGLENAYVATAHSCWGILNAPATGEALAELIVQGAATSSSLSAFDPGRPRLGAGARR</sequence>
<accession>E1Z655</accession>
<organism evidence="4">
    <name type="scientific">Chlorella variabilis</name>
    <name type="common">Green alga</name>
    <dbReference type="NCBI Taxonomy" id="554065"/>
    <lineage>
        <taxon>Eukaryota</taxon>
        <taxon>Viridiplantae</taxon>
        <taxon>Chlorophyta</taxon>
        <taxon>core chlorophytes</taxon>
        <taxon>Trebouxiophyceae</taxon>
        <taxon>Chlorellales</taxon>
        <taxon>Chlorellaceae</taxon>
        <taxon>Chlorella clade</taxon>
        <taxon>Chlorella</taxon>
    </lineage>
</organism>
<evidence type="ECO:0000256" key="1">
    <source>
        <dbReference type="SAM" id="Phobius"/>
    </source>
</evidence>
<dbReference type="InParanoid" id="E1Z655"/>
<dbReference type="Gene3D" id="3.50.50.60">
    <property type="entry name" value="FAD/NAD(P)-binding domain"/>
    <property type="match status" value="1"/>
</dbReference>
<name>E1Z655_CHLVA</name>
<dbReference type="Proteomes" id="UP000008141">
    <property type="component" value="Unassembled WGS sequence"/>
</dbReference>